<dbReference type="InterPro" id="IPR005467">
    <property type="entry name" value="His_kinase_dom"/>
</dbReference>
<dbReference type="PANTHER" id="PTHR42878">
    <property type="entry name" value="TWO-COMPONENT HISTIDINE KINASE"/>
    <property type="match status" value="1"/>
</dbReference>
<dbReference type="GO" id="GO:0030295">
    <property type="term" value="F:protein kinase activator activity"/>
    <property type="evidence" value="ECO:0007669"/>
    <property type="project" value="TreeGrafter"/>
</dbReference>
<evidence type="ECO:0000313" key="10">
    <source>
        <dbReference type="Proteomes" id="UP000256478"/>
    </source>
</evidence>
<dbReference type="GO" id="GO:0005524">
    <property type="term" value="F:ATP binding"/>
    <property type="evidence" value="ECO:0007669"/>
    <property type="project" value="UniProtKB-KW"/>
</dbReference>
<dbReference type="OrthoDB" id="1931120at2"/>
<dbReference type="GO" id="GO:0004673">
    <property type="term" value="F:protein histidine kinase activity"/>
    <property type="evidence" value="ECO:0007669"/>
    <property type="project" value="UniProtKB-EC"/>
</dbReference>
<accession>A0A3E0TTM8</accession>
<dbReference type="PANTHER" id="PTHR42878:SF7">
    <property type="entry name" value="SENSOR HISTIDINE KINASE GLRK"/>
    <property type="match status" value="1"/>
</dbReference>
<evidence type="ECO:0000256" key="2">
    <source>
        <dbReference type="ARBA" id="ARBA00012438"/>
    </source>
</evidence>
<evidence type="ECO:0000259" key="8">
    <source>
        <dbReference type="PROSITE" id="PS50109"/>
    </source>
</evidence>
<keyword evidence="7" id="KW-0902">Two-component regulatory system</keyword>
<dbReference type="AlphaFoldDB" id="A0A3E0TTM8"/>
<dbReference type="EMBL" id="QUOU01000001">
    <property type="protein sequence ID" value="REL27790.1"/>
    <property type="molecule type" value="Genomic_DNA"/>
</dbReference>
<keyword evidence="4" id="KW-0547">Nucleotide-binding</keyword>
<evidence type="ECO:0000313" key="9">
    <source>
        <dbReference type="EMBL" id="REL27790.1"/>
    </source>
</evidence>
<reference evidence="9 10" key="1">
    <citation type="submission" date="2018-08" db="EMBL/GenBank/DDBJ databases">
        <title>Thalassotalea euphylliae genome.</title>
        <authorList>
            <person name="Summers S."/>
            <person name="Rice S.A."/>
            <person name="Freckelton M.L."/>
            <person name="Nedved B.T."/>
            <person name="Hadfield M.G."/>
        </authorList>
    </citation>
    <scope>NUCLEOTIDE SEQUENCE [LARGE SCALE GENOMIC DNA]</scope>
    <source>
        <strain evidence="9 10">H1</strain>
    </source>
</reference>
<dbReference type="Gene3D" id="3.30.565.10">
    <property type="entry name" value="Histidine kinase-like ATPase, C-terminal domain"/>
    <property type="match status" value="1"/>
</dbReference>
<dbReference type="SUPFAM" id="SSF55874">
    <property type="entry name" value="ATPase domain of HSP90 chaperone/DNA topoisomerase II/histidine kinase"/>
    <property type="match status" value="1"/>
</dbReference>
<evidence type="ECO:0000256" key="3">
    <source>
        <dbReference type="ARBA" id="ARBA00022679"/>
    </source>
</evidence>
<organism evidence="9 10">
    <name type="scientific">Thalassotalea euphylliae</name>
    <dbReference type="NCBI Taxonomy" id="1655234"/>
    <lineage>
        <taxon>Bacteria</taxon>
        <taxon>Pseudomonadati</taxon>
        <taxon>Pseudomonadota</taxon>
        <taxon>Gammaproteobacteria</taxon>
        <taxon>Alteromonadales</taxon>
        <taxon>Colwelliaceae</taxon>
        <taxon>Thalassotalea</taxon>
    </lineage>
</organism>
<sequence length="480" mass="52660">MGFKHFSLRIIARTILAMVSLLFLVFFISQPGYHAASMLLATLVVSQLFELIRYVNKTNGELVRFFDAARHADYSQRFDLSKLGTGFDELGQAFGDILGRLQQASNQKEESLRHLKAVVEHVPVPLISLVSNPKCPDEKSTDEKSANQKLTLWNNSARRLFGTHSVTKLSDLDQFDTDVIHTSFSHHLATLTPGERSLITIKIDDTPHQLSIAATAITIGQQQELLISLQDIQSELDAAQLSAWQDLVRVLTHEIMNSITPVASLAKTAVDLVDDVAEQVASQPALVAELSDITDAVNTVARRSDGLMQFVTSYRRLTRLPPPNKQTISLVNLFENVERLACQHWPSKGITYQFNASPPSLPLNADNDMLEQVLINLLQNAEHAVAGVSQANITVNASLNSRGRVIIEVSDNGIGIDQAIAEKIFVPFFTTKRDGSGVGLALTRQIMLAHGGFISLANKTSNSAVVAEANQSGSIFRLTF</sequence>
<evidence type="ECO:0000256" key="4">
    <source>
        <dbReference type="ARBA" id="ARBA00022741"/>
    </source>
</evidence>
<evidence type="ECO:0000256" key="1">
    <source>
        <dbReference type="ARBA" id="ARBA00000085"/>
    </source>
</evidence>
<dbReference type="EC" id="2.7.13.3" evidence="2"/>
<dbReference type="InterPro" id="IPR003594">
    <property type="entry name" value="HATPase_dom"/>
</dbReference>
<gene>
    <name evidence="9" type="ORF">DXX93_15305</name>
</gene>
<dbReference type="PRINTS" id="PR00344">
    <property type="entry name" value="BCTRLSENSOR"/>
</dbReference>
<comment type="caution">
    <text evidence="9">The sequence shown here is derived from an EMBL/GenBank/DDBJ whole genome shotgun (WGS) entry which is preliminary data.</text>
</comment>
<dbReference type="PROSITE" id="PS50109">
    <property type="entry name" value="HIS_KIN"/>
    <property type="match status" value="1"/>
</dbReference>
<proteinExistence type="predicted"/>
<dbReference type="SMART" id="SM00387">
    <property type="entry name" value="HATPase_c"/>
    <property type="match status" value="1"/>
</dbReference>
<keyword evidence="5 9" id="KW-0418">Kinase</keyword>
<dbReference type="InterPro" id="IPR004358">
    <property type="entry name" value="Sig_transdc_His_kin-like_C"/>
</dbReference>
<dbReference type="GO" id="GO:0000156">
    <property type="term" value="F:phosphorelay response regulator activity"/>
    <property type="evidence" value="ECO:0007669"/>
    <property type="project" value="TreeGrafter"/>
</dbReference>
<name>A0A3E0TTM8_9GAMM</name>
<keyword evidence="6" id="KW-0067">ATP-binding</keyword>
<dbReference type="Pfam" id="PF02518">
    <property type="entry name" value="HATPase_c"/>
    <property type="match status" value="1"/>
</dbReference>
<evidence type="ECO:0000256" key="6">
    <source>
        <dbReference type="ARBA" id="ARBA00022840"/>
    </source>
</evidence>
<feature type="domain" description="Histidine kinase" evidence="8">
    <location>
        <begin position="250"/>
        <end position="480"/>
    </location>
</feature>
<protein>
    <recommendedName>
        <fullName evidence="2">histidine kinase</fullName>
        <ecNumber evidence="2">2.7.13.3</ecNumber>
    </recommendedName>
</protein>
<evidence type="ECO:0000256" key="5">
    <source>
        <dbReference type="ARBA" id="ARBA00022777"/>
    </source>
</evidence>
<dbReference type="InterPro" id="IPR050351">
    <property type="entry name" value="BphY/WalK/GraS-like"/>
</dbReference>
<keyword evidence="3" id="KW-0808">Transferase</keyword>
<dbReference type="Proteomes" id="UP000256478">
    <property type="component" value="Unassembled WGS sequence"/>
</dbReference>
<dbReference type="RefSeq" id="WP_116008857.1">
    <property type="nucleotide sequence ID" value="NZ_QUOU01000001.1"/>
</dbReference>
<dbReference type="GO" id="GO:0007234">
    <property type="term" value="P:osmosensory signaling via phosphorelay pathway"/>
    <property type="evidence" value="ECO:0007669"/>
    <property type="project" value="TreeGrafter"/>
</dbReference>
<evidence type="ECO:0000256" key="7">
    <source>
        <dbReference type="ARBA" id="ARBA00023012"/>
    </source>
</evidence>
<dbReference type="InterPro" id="IPR036890">
    <property type="entry name" value="HATPase_C_sf"/>
</dbReference>
<comment type="catalytic activity">
    <reaction evidence="1">
        <text>ATP + protein L-histidine = ADP + protein N-phospho-L-histidine.</text>
        <dbReference type="EC" id="2.7.13.3"/>
    </reaction>
</comment>